<evidence type="ECO:0000313" key="2">
    <source>
        <dbReference type="Proteomes" id="UP001497623"/>
    </source>
</evidence>
<accession>A0AAV2QMB7</accession>
<dbReference type="EMBL" id="CAXKWB010009058">
    <property type="protein sequence ID" value="CAL4093324.1"/>
    <property type="molecule type" value="Genomic_DNA"/>
</dbReference>
<gene>
    <name evidence="1" type="ORF">MNOR_LOCUS14825</name>
</gene>
<dbReference type="Proteomes" id="UP001497623">
    <property type="component" value="Unassembled WGS sequence"/>
</dbReference>
<feature type="non-terminal residue" evidence="1">
    <location>
        <position position="138"/>
    </location>
</feature>
<keyword evidence="2" id="KW-1185">Reference proteome</keyword>
<comment type="caution">
    <text evidence="1">The sequence shown here is derived from an EMBL/GenBank/DDBJ whole genome shotgun (WGS) entry which is preliminary data.</text>
</comment>
<reference evidence="1 2" key="1">
    <citation type="submission" date="2024-05" db="EMBL/GenBank/DDBJ databases">
        <authorList>
            <person name="Wallberg A."/>
        </authorList>
    </citation>
    <scope>NUCLEOTIDE SEQUENCE [LARGE SCALE GENOMIC DNA]</scope>
</reference>
<protein>
    <submittedName>
        <fullName evidence="1">Uncharacterized protein</fullName>
    </submittedName>
</protein>
<name>A0AAV2QMB7_MEGNR</name>
<sequence length="138" mass="15377">PSDEAESIKRKKNIDNGGLMNNHNDLLEKVGDIKKEEMAIEVKEIMNRKNNSTGEKNSKNVLKIFLQNQYSAVKRLPIFDVIANSMPAILVAVSLILMNIDQDTDIYSSYQICTVPCKCVFNSRGVCGLAMDSVGEDH</sequence>
<proteinExistence type="predicted"/>
<dbReference type="AlphaFoldDB" id="A0AAV2QMB7"/>
<evidence type="ECO:0000313" key="1">
    <source>
        <dbReference type="EMBL" id="CAL4093324.1"/>
    </source>
</evidence>
<organism evidence="1 2">
    <name type="scientific">Meganyctiphanes norvegica</name>
    <name type="common">Northern krill</name>
    <name type="synonym">Thysanopoda norvegica</name>
    <dbReference type="NCBI Taxonomy" id="48144"/>
    <lineage>
        <taxon>Eukaryota</taxon>
        <taxon>Metazoa</taxon>
        <taxon>Ecdysozoa</taxon>
        <taxon>Arthropoda</taxon>
        <taxon>Crustacea</taxon>
        <taxon>Multicrustacea</taxon>
        <taxon>Malacostraca</taxon>
        <taxon>Eumalacostraca</taxon>
        <taxon>Eucarida</taxon>
        <taxon>Euphausiacea</taxon>
        <taxon>Euphausiidae</taxon>
        <taxon>Meganyctiphanes</taxon>
    </lineage>
</organism>
<feature type="non-terminal residue" evidence="1">
    <location>
        <position position="1"/>
    </location>
</feature>